<dbReference type="PANTHER" id="PTHR30329">
    <property type="entry name" value="STATOR ELEMENT OF FLAGELLAR MOTOR COMPLEX"/>
    <property type="match status" value="1"/>
</dbReference>
<dbReference type="PANTHER" id="PTHR30329:SF21">
    <property type="entry name" value="LIPOPROTEIN YIAD-RELATED"/>
    <property type="match status" value="1"/>
</dbReference>
<evidence type="ECO:0000256" key="2">
    <source>
        <dbReference type="ARBA" id="ARBA00023136"/>
    </source>
</evidence>
<dbReference type="AlphaFoldDB" id="A0A6I6MI88"/>
<protein>
    <submittedName>
        <fullName evidence="7">Inner membrane lipoprotein YiaD</fullName>
    </submittedName>
</protein>
<evidence type="ECO:0000256" key="4">
    <source>
        <dbReference type="PROSITE-ProRule" id="PRU00473"/>
    </source>
</evidence>
<dbReference type="InterPro" id="IPR036737">
    <property type="entry name" value="OmpA-like_sf"/>
</dbReference>
<dbReference type="Gene3D" id="3.30.1330.60">
    <property type="entry name" value="OmpA-like domain"/>
    <property type="match status" value="1"/>
</dbReference>
<dbReference type="GO" id="GO:0009279">
    <property type="term" value="C:cell outer membrane"/>
    <property type="evidence" value="ECO:0007669"/>
    <property type="project" value="UniProtKB-SubCell"/>
</dbReference>
<reference evidence="8" key="1">
    <citation type="submission" date="2019-12" db="EMBL/GenBank/DDBJ databases">
        <title>Complete genome of Terracaulis silvestris 0127_4.</title>
        <authorList>
            <person name="Vieira S."/>
            <person name="Riedel T."/>
            <person name="Sproer C."/>
            <person name="Pascual J."/>
            <person name="Boedeker C."/>
            <person name="Overmann J."/>
        </authorList>
    </citation>
    <scope>NUCLEOTIDE SEQUENCE [LARGE SCALE GENOMIC DNA]</scope>
    <source>
        <strain evidence="8">0127_4</strain>
    </source>
</reference>
<dbReference type="PROSITE" id="PS51123">
    <property type="entry name" value="OMPA_2"/>
    <property type="match status" value="1"/>
</dbReference>
<dbReference type="InterPro" id="IPR006690">
    <property type="entry name" value="OMPA-like_CS"/>
</dbReference>
<evidence type="ECO:0000256" key="1">
    <source>
        <dbReference type="ARBA" id="ARBA00004442"/>
    </source>
</evidence>
<comment type="subcellular location">
    <subcellularLocation>
        <location evidence="1">Cell outer membrane</location>
    </subcellularLocation>
</comment>
<dbReference type="RefSeq" id="WP_158765674.1">
    <property type="nucleotide sequence ID" value="NZ_CP047045.1"/>
</dbReference>
<dbReference type="InterPro" id="IPR050330">
    <property type="entry name" value="Bact_OuterMem_StrucFunc"/>
</dbReference>
<proteinExistence type="predicted"/>
<dbReference type="PROSITE" id="PS01068">
    <property type="entry name" value="OMPA_1"/>
    <property type="match status" value="1"/>
</dbReference>
<dbReference type="KEGG" id="tsv:DSM104635_01590"/>
<dbReference type="CDD" id="cd07185">
    <property type="entry name" value="OmpA_C-like"/>
    <property type="match status" value="1"/>
</dbReference>
<dbReference type="PRINTS" id="PR01023">
    <property type="entry name" value="NAFLGMOTY"/>
</dbReference>
<dbReference type="Proteomes" id="UP000431269">
    <property type="component" value="Chromosome"/>
</dbReference>
<feature type="chain" id="PRO_5026355954" evidence="5">
    <location>
        <begin position="21"/>
        <end position="170"/>
    </location>
</feature>
<evidence type="ECO:0000256" key="5">
    <source>
        <dbReference type="SAM" id="SignalP"/>
    </source>
</evidence>
<evidence type="ECO:0000259" key="6">
    <source>
        <dbReference type="PROSITE" id="PS51123"/>
    </source>
</evidence>
<gene>
    <name evidence="7" type="primary">yiaD_2</name>
    <name evidence="7" type="ORF">DSM104635_01590</name>
</gene>
<evidence type="ECO:0000256" key="3">
    <source>
        <dbReference type="ARBA" id="ARBA00023237"/>
    </source>
</evidence>
<feature type="signal peptide" evidence="5">
    <location>
        <begin position="1"/>
        <end position="20"/>
    </location>
</feature>
<sequence>MRSLLVAIALVAASVAPAFAQQSEMDRAEQDLRTTMAPSASAGATVERVSPNEVRVRMPSDITFDFNRANVRYEFTPQIRQLAQTLSRYPGMSVTIIGHADAIGSDDYNLRLSERRARSVADALTDYGVRHRRIDTDGMGEFEPIATNASEWGRAQNRRVEIRIASASAK</sequence>
<accession>A0A6I6MI88</accession>
<dbReference type="SUPFAM" id="SSF103088">
    <property type="entry name" value="OmpA-like"/>
    <property type="match status" value="1"/>
</dbReference>
<organism evidence="7 8">
    <name type="scientific">Terricaulis silvestris</name>
    <dbReference type="NCBI Taxonomy" id="2686094"/>
    <lineage>
        <taxon>Bacteria</taxon>
        <taxon>Pseudomonadati</taxon>
        <taxon>Pseudomonadota</taxon>
        <taxon>Alphaproteobacteria</taxon>
        <taxon>Caulobacterales</taxon>
        <taxon>Caulobacteraceae</taxon>
        <taxon>Terricaulis</taxon>
    </lineage>
</organism>
<keyword evidence="8" id="KW-1185">Reference proteome</keyword>
<dbReference type="PRINTS" id="PR01021">
    <property type="entry name" value="OMPADOMAIN"/>
</dbReference>
<evidence type="ECO:0000313" key="8">
    <source>
        <dbReference type="Proteomes" id="UP000431269"/>
    </source>
</evidence>
<dbReference type="Pfam" id="PF00691">
    <property type="entry name" value="OmpA"/>
    <property type="match status" value="1"/>
</dbReference>
<keyword evidence="3" id="KW-0998">Cell outer membrane</keyword>
<keyword evidence="7" id="KW-0449">Lipoprotein</keyword>
<keyword evidence="5" id="KW-0732">Signal</keyword>
<dbReference type="EMBL" id="CP047045">
    <property type="protein sequence ID" value="QGZ94760.1"/>
    <property type="molecule type" value="Genomic_DNA"/>
</dbReference>
<evidence type="ECO:0000313" key="7">
    <source>
        <dbReference type="EMBL" id="QGZ94760.1"/>
    </source>
</evidence>
<dbReference type="InterPro" id="IPR006664">
    <property type="entry name" value="OMP_bac"/>
</dbReference>
<keyword evidence="2 4" id="KW-0472">Membrane</keyword>
<dbReference type="InterPro" id="IPR006665">
    <property type="entry name" value="OmpA-like"/>
</dbReference>
<name>A0A6I6MI88_9CAUL</name>
<feature type="domain" description="OmpA-like" evidence="6">
    <location>
        <begin position="51"/>
        <end position="168"/>
    </location>
</feature>